<reference evidence="1" key="1">
    <citation type="journal article" date="2012" name="Nat. Biotechnol.">
        <title>Reference genome sequence of the model plant Setaria.</title>
        <authorList>
            <person name="Bennetzen J.L."/>
            <person name="Schmutz J."/>
            <person name="Wang H."/>
            <person name="Percifield R."/>
            <person name="Hawkins J."/>
            <person name="Pontaroli A.C."/>
            <person name="Estep M."/>
            <person name="Feng L."/>
            <person name="Vaughn J.N."/>
            <person name="Grimwood J."/>
            <person name="Jenkins J."/>
            <person name="Barry K."/>
            <person name="Lindquist E."/>
            <person name="Hellsten U."/>
            <person name="Deshpande S."/>
            <person name="Wang X."/>
            <person name="Wu X."/>
            <person name="Mitros T."/>
            <person name="Triplett J."/>
            <person name="Yang X."/>
            <person name="Ye C.Y."/>
            <person name="Mauro-Herrera M."/>
            <person name="Wang L."/>
            <person name="Li P."/>
            <person name="Sharma M."/>
            <person name="Sharma R."/>
            <person name="Ronald P.C."/>
            <person name="Panaud O."/>
            <person name="Kellogg E.A."/>
            <person name="Brutnell T.P."/>
            <person name="Doust A.N."/>
            <person name="Tuskan G.A."/>
            <person name="Rokhsar D."/>
            <person name="Devos K.M."/>
        </authorList>
    </citation>
    <scope>NUCLEOTIDE SEQUENCE [LARGE SCALE GENOMIC DNA]</scope>
    <source>
        <strain evidence="1">Yugu1</strain>
    </source>
</reference>
<proteinExistence type="predicted"/>
<accession>A0A368SJA2</accession>
<gene>
    <name evidence="1" type="ORF">SETIT_9G223300v2</name>
</gene>
<sequence length="92" mass="10734">MCACVFSRQFWLQLLRHFRLPDLAPQSISAGFFEWWQHPGAWTLWKMRNDIVFNGASPRLDRTLLLAQDEADHWMMAGANGLSGLISEKEWQ</sequence>
<protein>
    <submittedName>
        <fullName evidence="1">Uncharacterized protein</fullName>
    </submittedName>
</protein>
<name>A0A368SJA2_SETIT</name>
<evidence type="ECO:0000313" key="1">
    <source>
        <dbReference type="EMBL" id="RCV42519.1"/>
    </source>
</evidence>
<reference evidence="1" key="2">
    <citation type="submission" date="2015-07" db="EMBL/GenBank/DDBJ databases">
        <authorList>
            <person name="Noorani M."/>
        </authorList>
    </citation>
    <scope>NUCLEOTIDE SEQUENCE</scope>
    <source>
        <strain evidence="1">Yugu1</strain>
    </source>
</reference>
<dbReference type="AlphaFoldDB" id="A0A368SJA2"/>
<dbReference type="OrthoDB" id="10463925at2759"/>
<dbReference type="EMBL" id="CM003536">
    <property type="protein sequence ID" value="RCV42519.1"/>
    <property type="molecule type" value="Genomic_DNA"/>
</dbReference>
<organism evidence="1">
    <name type="scientific">Setaria italica</name>
    <name type="common">Foxtail millet</name>
    <name type="synonym">Panicum italicum</name>
    <dbReference type="NCBI Taxonomy" id="4555"/>
    <lineage>
        <taxon>Eukaryota</taxon>
        <taxon>Viridiplantae</taxon>
        <taxon>Streptophyta</taxon>
        <taxon>Embryophyta</taxon>
        <taxon>Tracheophyta</taxon>
        <taxon>Spermatophyta</taxon>
        <taxon>Magnoliopsida</taxon>
        <taxon>Liliopsida</taxon>
        <taxon>Poales</taxon>
        <taxon>Poaceae</taxon>
        <taxon>PACMAD clade</taxon>
        <taxon>Panicoideae</taxon>
        <taxon>Panicodae</taxon>
        <taxon>Paniceae</taxon>
        <taxon>Cenchrinae</taxon>
        <taxon>Setaria</taxon>
    </lineage>
</organism>